<keyword evidence="3" id="KW-1185">Reference proteome</keyword>
<organism evidence="2 3">
    <name type="scientific">Brassica napus</name>
    <name type="common">Rape</name>
    <dbReference type="NCBI Taxonomy" id="3708"/>
    <lineage>
        <taxon>Eukaryota</taxon>
        <taxon>Viridiplantae</taxon>
        <taxon>Streptophyta</taxon>
        <taxon>Embryophyta</taxon>
        <taxon>Tracheophyta</taxon>
        <taxon>Spermatophyta</taxon>
        <taxon>Magnoliopsida</taxon>
        <taxon>eudicotyledons</taxon>
        <taxon>Gunneridae</taxon>
        <taxon>Pentapetalae</taxon>
        <taxon>rosids</taxon>
        <taxon>malvids</taxon>
        <taxon>Brassicales</taxon>
        <taxon>Brassicaceae</taxon>
        <taxon>Brassiceae</taxon>
        <taxon>Brassica</taxon>
    </lineage>
</organism>
<evidence type="ECO:0000313" key="1">
    <source>
        <dbReference type="EMBL" id="CAF1921949.1"/>
    </source>
</evidence>
<accession>A0A078H829</accession>
<protein>
    <submittedName>
        <fullName evidence="1">(rape) hypothetical protein</fullName>
    </submittedName>
    <submittedName>
        <fullName evidence="2">BnaC02g43510D protein</fullName>
    </submittedName>
</protein>
<proteinExistence type="predicted"/>
<reference evidence="2" key="2">
    <citation type="submission" date="2014-06" db="EMBL/GenBank/DDBJ databases">
        <authorList>
            <person name="Genoscope - CEA"/>
        </authorList>
    </citation>
    <scope>NUCLEOTIDE SEQUENCE</scope>
</reference>
<name>A0A078H829_BRANA</name>
<sequence length="86" mass="9083">MNISLFNVSLISPLSFRERFAVRAGSFSGNLDPWCSGFLSGVDGFDSIVWPAYVLVSHLSFGGRPVFGSGAHAFLFGVGPPASDSV</sequence>
<reference evidence="1" key="3">
    <citation type="submission" date="2021-01" db="EMBL/GenBank/DDBJ databases">
        <authorList>
            <consortium name="Genoscope - CEA"/>
            <person name="William W."/>
        </authorList>
    </citation>
    <scope>NUCLEOTIDE SEQUENCE</scope>
</reference>
<dbReference type="Proteomes" id="UP001295469">
    <property type="component" value="Chromosome C02"/>
</dbReference>
<dbReference type="Gramene" id="CDY33986">
    <property type="protein sequence ID" value="CDY33986"/>
    <property type="gene ID" value="GSBRNA2T00055836001"/>
</dbReference>
<evidence type="ECO:0000313" key="2">
    <source>
        <dbReference type="EMBL" id="CDY33986.1"/>
    </source>
</evidence>
<dbReference type="AlphaFoldDB" id="A0A078H829"/>
<gene>
    <name evidence="2" type="primary">BnaC02g43510D</name>
    <name evidence="1" type="ORF">DARMORV10_C02P63780.1</name>
    <name evidence="2" type="ORF">GSBRNA2T00055836001</name>
</gene>
<dbReference type="EMBL" id="HG994366">
    <property type="protein sequence ID" value="CAF1921949.1"/>
    <property type="molecule type" value="Genomic_DNA"/>
</dbReference>
<dbReference type="EMBL" id="LK032325">
    <property type="protein sequence ID" value="CDY33986.1"/>
    <property type="molecule type" value="Genomic_DNA"/>
</dbReference>
<dbReference type="PaxDb" id="3708-A0A078H829"/>
<dbReference type="Proteomes" id="UP000028999">
    <property type="component" value="Unassembled WGS sequence"/>
</dbReference>
<evidence type="ECO:0000313" key="3">
    <source>
        <dbReference type="Proteomes" id="UP000028999"/>
    </source>
</evidence>
<reference evidence="2 3" key="1">
    <citation type="journal article" date="2014" name="Science">
        <title>Plant genetics. Early allopolyploid evolution in the post-Neolithic Brassica napus oilseed genome.</title>
        <authorList>
            <person name="Chalhoub B."/>
            <person name="Denoeud F."/>
            <person name="Liu S."/>
            <person name="Parkin I.A."/>
            <person name="Tang H."/>
            <person name="Wang X."/>
            <person name="Chiquet J."/>
            <person name="Belcram H."/>
            <person name="Tong C."/>
            <person name="Samans B."/>
            <person name="Correa M."/>
            <person name="Da Silva C."/>
            <person name="Just J."/>
            <person name="Falentin C."/>
            <person name="Koh C.S."/>
            <person name="Le Clainche I."/>
            <person name="Bernard M."/>
            <person name="Bento P."/>
            <person name="Noel B."/>
            <person name="Labadie K."/>
            <person name="Alberti A."/>
            <person name="Charles M."/>
            <person name="Arnaud D."/>
            <person name="Guo H."/>
            <person name="Daviaud C."/>
            <person name="Alamery S."/>
            <person name="Jabbari K."/>
            <person name="Zhao M."/>
            <person name="Edger P.P."/>
            <person name="Chelaifa H."/>
            <person name="Tack D."/>
            <person name="Lassalle G."/>
            <person name="Mestiri I."/>
            <person name="Schnel N."/>
            <person name="Le Paslier M.C."/>
            <person name="Fan G."/>
            <person name="Renault V."/>
            <person name="Bayer P.E."/>
            <person name="Golicz A.A."/>
            <person name="Manoli S."/>
            <person name="Lee T.H."/>
            <person name="Thi V.H."/>
            <person name="Chalabi S."/>
            <person name="Hu Q."/>
            <person name="Fan C."/>
            <person name="Tollenaere R."/>
            <person name="Lu Y."/>
            <person name="Battail C."/>
            <person name="Shen J."/>
            <person name="Sidebottom C.H."/>
            <person name="Wang X."/>
            <person name="Canaguier A."/>
            <person name="Chauveau A."/>
            <person name="Berard A."/>
            <person name="Deniot G."/>
            <person name="Guan M."/>
            <person name="Liu Z."/>
            <person name="Sun F."/>
            <person name="Lim Y.P."/>
            <person name="Lyons E."/>
            <person name="Town C.D."/>
            <person name="Bancroft I."/>
            <person name="Wang X."/>
            <person name="Meng J."/>
            <person name="Ma J."/>
            <person name="Pires J.C."/>
            <person name="King G.J."/>
            <person name="Brunel D."/>
            <person name="Delourme R."/>
            <person name="Renard M."/>
            <person name="Aury J.M."/>
            <person name="Adams K.L."/>
            <person name="Batley J."/>
            <person name="Snowdon R.J."/>
            <person name="Tost J."/>
            <person name="Edwards D."/>
            <person name="Zhou Y."/>
            <person name="Hua W."/>
            <person name="Sharpe A.G."/>
            <person name="Paterson A.H."/>
            <person name="Guan C."/>
            <person name="Wincker P."/>
        </authorList>
    </citation>
    <scope>NUCLEOTIDE SEQUENCE [LARGE SCALE GENOMIC DNA]</scope>
    <source>
        <strain evidence="3">cv. Darmor-bzh</strain>
    </source>
</reference>